<dbReference type="HOGENOM" id="CLU_040460_3_1_9"/>
<proteinExistence type="predicted"/>
<dbReference type="Pfam" id="PF02661">
    <property type="entry name" value="Fic"/>
    <property type="match status" value="1"/>
</dbReference>
<keyword evidence="2" id="KW-0547">Nucleotide-binding</keyword>
<dbReference type="eggNOG" id="COG3177">
    <property type="taxonomic scope" value="Bacteria"/>
</dbReference>
<evidence type="ECO:0000259" key="4">
    <source>
        <dbReference type="PROSITE" id="PS51459"/>
    </source>
</evidence>
<dbReference type="SUPFAM" id="SSF140931">
    <property type="entry name" value="Fic-like"/>
    <property type="match status" value="1"/>
</dbReference>
<dbReference type="Gene3D" id="1.10.3290.10">
    <property type="entry name" value="Fido-like domain"/>
    <property type="match status" value="1"/>
</dbReference>
<dbReference type="PANTHER" id="PTHR13504:SF38">
    <property type="entry name" value="FIDO DOMAIN-CONTAINING PROTEIN"/>
    <property type="match status" value="1"/>
</dbReference>
<dbReference type="InterPro" id="IPR003812">
    <property type="entry name" value="Fido"/>
</dbReference>
<reference evidence="5 6" key="1">
    <citation type="submission" date="2011-11" db="EMBL/GenBank/DDBJ databases">
        <title>The Noncontiguous Finished genome of Desulfosporosinus youngiae DSM 17734.</title>
        <authorList>
            <consortium name="US DOE Joint Genome Institute (JGI-PGF)"/>
            <person name="Lucas S."/>
            <person name="Han J."/>
            <person name="Lapidus A."/>
            <person name="Cheng J.-F."/>
            <person name="Goodwin L."/>
            <person name="Pitluck S."/>
            <person name="Peters L."/>
            <person name="Ovchinnikova G."/>
            <person name="Lu M."/>
            <person name="Land M.L."/>
            <person name="Hauser L."/>
            <person name="Pester M."/>
            <person name="Spring S."/>
            <person name="Ollivier B."/>
            <person name="Rattei T."/>
            <person name="Klenk H.-P."/>
            <person name="Wagner M."/>
            <person name="Loy A."/>
            <person name="Woyke T.J."/>
        </authorList>
    </citation>
    <scope>NUCLEOTIDE SEQUENCE [LARGE SCALE GENOMIC DNA]</scope>
    <source>
        <strain evidence="5 6">DSM 17734</strain>
    </source>
</reference>
<protein>
    <recommendedName>
        <fullName evidence="4">Fido domain-containing protein</fullName>
    </recommendedName>
</protein>
<feature type="binding site" evidence="2">
    <location>
        <begin position="238"/>
        <end position="245"/>
    </location>
    <ligand>
        <name>ATP</name>
        <dbReference type="ChEBI" id="CHEBI:30616"/>
    </ligand>
</feature>
<feature type="domain" description="Fido" evidence="4">
    <location>
        <begin position="156"/>
        <end position="296"/>
    </location>
</feature>
<dbReference type="RefSeq" id="WP_007777848.1">
    <property type="nucleotide sequence ID" value="NZ_CM001441.1"/>
</dbReference>
<keyword evidence="6" id="KW-1185">Reference proteome</keyword>
<accession>H5Y130</accession>
<organism evidence="5 6">
    <name type="scientific">Desulfosporosinus youngiae DSM 17734</name>
    <dbReference type="NCBI Taxonomy" id="768710"/>
    <lineage>
        <taxon>Bacteria</taxon>
        <taxon>Bacillati</taxon>
        <taxon>Bacillota</taxon>
        <taxon>Clostridia</taxon>
        <taxon>Eubacteriales</taxon>
        <taxon>Desulfitobacteriaceae</taxon>
        <taxon>Desulfosporosinus</taxon>
    </lineage>
</organism>
<dbReference type="OrthoDB" id="9813719at2"/>
<dbReference type="Proteomes" id="UP000005104">
    <property type="component" value="Chromosome"/>
</dbReference>
<name>H5Y130_9FIRM</name>
<dbReference type="InterPro" id="IPR040198">
    <property type="entry name" value="Fido_containing"/>
</dbReference>
<sequence>MEYIKVKEAAEKWGLTDRRVRILCEQERINGVIKKGRSYLIPADTEKPIDGRKLRGKAVPVQYRSLFTRIDLKKEKLDACRPLTPGETARLRDEFMIEFTYNSNAIEGNTLTLQETALVLEGITIDQKPLKDHLEAVGHRDAFVYVQQLVSNRVPLEERTIKEIHSLVLIDRPEDKGVYRRIPVRIMGAAHEPPQPYIIPKKMEQLIEDCNKKRGTMHPLERIAWFHLVFEGIHPFIDGNGRTGRLIMNFDLMQNGYLPVNIKFTDRKRYYDAFDDYYRDGGVDSMVMMISQYVEERLDRYLEVLYE</sequence>
<dbReference type="EMBL" id="CM001441">
    <property type="protein sequence ID" value="EHQ87250.1"/>
    <property type="molecule type" value="Genomic_DNA"/>
</dbReference>
<evidence type="ECO:0000313" key="6">
    <source>
        <dbReference type="Proteomes" id="UP000005104"/>
    </source>
</evidence>
<dbReference type="STRING" id="768710.DesyoDRAFT_0016"/>
<feature type="active site" evidence="1">
    <location>
        <position position="234"/>
    </location>
</feature>
<keyword evidence="2" id="KW-0067">ATP-binding</keyword>
<evidence type="ECO:0000256" key="3">
    <source>
        <dbReference type="PIRSR" id="PIRSR640198-3"/>
    </source>
</evidence>
<feature type="site" description="Important for autoinhibition of adenylyltransferase activity" evidence="3">
    <location>
        <position position="107"/>
    </location>
</feature>
<dbReference type="AlphaFoldDB" id="H5Y130"/>
<evidence type="ECO:0000313" key="5">
    <source>
        <dbReference type="EMBL" id="EHQ87250.1"/>
    </source>
</evidence>
<gene>
    <name evidence="5" type="ORF">DesyoDRAFT_0016</name>
</gene>
<feature type="binding site" evidence="2">
    <location>
        <begin position="270"/>
        <end position="271"/>
    </location>
    <ligand>
        <name>ATP</name>
        <dbReference type="ChEBI" id="CHEBI:30616"/>
    </ligand>
</feature>
<evidence type="ECO:0000256" key="2">
    <source>
        <dbReference type="PIRSR" id="PIRSR640198-2"/>
    </source>
</evidence>
<evidence type="ECO:0000256" key="1">
    <source>
        <dbReference type="PIRSR" id="PIRSR640198-1"/>
    </source>
</evidence>
<dbReference type="PANTHER" id="PTHR13504">
    <property type="entry name" value="FIDO DOMAIN-CONTAINING PROTEIN DDB_G0283145"/>
    <property type="match status" value="1"/>
</dbReference>
<dbReference type="InterPro" id="IPR036597">
    <property type="entry name" value="Fido-like_dom_sf"/>
</dbReference>
<dbReference type="GO" id="GO:0005524">
    <property type="term" value="F:ATP binding"/>
    <property type="evidence" value="ECO:0007669"/>
    <property type="project" value="UniProtKB-KW"/>
</dbReference>
<dbReference type="PROSITE" id="PS51459">
    <property type="entry name" value="FIDO"/>
    <property type="match status" value="1"/>
</dbReference>